<protein>
    <submittedName>
        <fullName evidence="12">Transmembrane protease serine 3-like</fullName>
    </submittedName>
</protein>
<reference evidence="12" key="1">
    <citation type="submission" date="2025-08" db="UniProtKB">
        <authorList>
            <consortium name="Ensembl"/>
        </authorList>
    </citation>
    <scope>IDENTIFICATION</scope>
</reference>
<keyword evidence="9" id="KW-0472">Membrane</keyword>
<dbReference type="PRINTS" id="PR00722">
    <property type="entry name" value="CHYMOTRYPSIN"/>
</dbReference>
<dbReference type="Gene3D" id="3.10.250.10">
    <property type="entry name" value="SRCR-like domain"/>
    <property type="match status" value="1"/>
</dbReference>
<comment type="caution">
    <text evidence="6">Lacks conserved residue(s) required for the propagation of feature annotation.</text>
</comment>
<feature type="region of interest" description="Disordered" evidence="8">
    <location>
        <begin position="1"/>
        <end position="42"/>
    </location>
</feature>
<dbReference type="SUPFAM" id="SSF57424">
    <property type="entry name" value="LDL receptor-like module"/>
    <property type="match status" value="1"/>
</dbReference>
<dbReference type="InterPro" id="IPR043504">
    <property type="entry name" value="Peptidase_S1_PA_chymotrypsin"/>
</dbReference>
<dbReference type="PROSITE" id="PS50287">
    <property type="entry name" value="SRCR_2"/>
    <property type="match status" value="1"/>
</dbReference>
<dbReference type="AlphaFoldDB" id="A0A3Q3FFG7"/>
<dbReference type="CDD" id="cd00112">
    <property type="entry name" value="LDLa"/>
    <property type="match status" value="1"/>
</dbReference>
<dbReference type="InterPro" id="IPR001254">
    <property type="entry name" value="Trypsin_dom"/>
</dbReference>
<dbReference type="InterPro" id="IPR002172">
    <property type="entry name" value="LDrepeatLR_classA_rpt"/>
</dbReference>
<evidence type="ECO:0000313" key="13">
    <source>
        <dbReference type="Proteomes" id="UP000264800"/>
    </source>
</evidence>
<evidence type="ECO:0000256" key="2">
    <source>
        <dbReference type="ARBA" id="ARBA00022801"/>
    </source>
</evidence>
<name>A0A3Q3FFG7_KRYMA</name>
<dbReference type="PANTHER" id="PTHR24252">
    <property type="entry name" value="ACROSIN-RELATED"/>
    <property type="match status" value="1"/>
</dbReference>
<dbReference type="SMART" id="SM00192">
    <property type="entry name" value="LDLa"/>
    <property type="match status" value="1"/>
</dbReference>
<evidence type="ECO:0000256" key="1">
    <source>
        <dbReference type="ARBA" id="ARBA00022670"/>
    </source>
</evidence>
<dbReference type="SMART" id="SM00202">
    <property type="entry name" value="SR"/>
    <property type="match status" value="1"/>
</dbReference>
<feature type="domain" description="SRCR" evidence="11">
    <location>
        <begin position="112"/>
        <end position="219"/>
    </location>
</feature>
<dbReference type="PROSITE" id="PS00134">
    <property type="entry name" value="TRYPSIN_HIS"/>
    <property type="match status" value="1"/>
</dbReference>
<keyword evidence="1 7" id="KW-0645">Protease</keyword>
<dbReference type="InterPro" id="IPR036772">
    <property type="entry name" value="SRCR-like_dom_sf"/>
</dbReference>
<keyword evidence="9" id="KW-1133">Transmembrane helix</keyword>
<dbReference type="SMART" id="SM00020">
    <property type="entry name" value="Tryp_SPc"/>
    <property type="match status" value="1"/>
</dbReference>
<dbReference type="SUPFAM" id="SSF50494">
    <property type="entry name" value="Trypsin-like serine proteases"/>
    <property type="match status" value="1"/>
</dbReference>
<evidence type="ECO:0000313" key="12">
    <source>
        <dbReference type="Ensembl" id="ENSKMAP00000012002.1"/>
    </source>
</evidence>
<dbReference type="Gene3D" id="2.40.10.10">
    <property type="entry name" value="Trypsin-like serine proteases"/>
    <property type="match status" value="2"/>
</dbReference>
<keyword evidence="3 7" id="KW-0720">Serine protease</keyword>
<dbReference type="Pfam" id="PF00089">
    <property type="entry name" value="Trypsin"/>
    <property type="match status" value="1"/>
</dbReference>
<proteinExistence type="predicted"/>
<keyword evidence="4" id="KW-1015">Disulfide bond</keyword>
<evidence type="ECO:0000259" key="10">
    <source>
        <dbReference type="PROSITE" id="PS50240"/>
    </source>
</evidence>
<dbReference type="CDD" id="cd00190">
    <property type="entry name" value="Tryp_SPc"/>
    <property type="match status" value="1"/>
</dbReference>
<evidence type="ECO:0000259" key="11">
    <source>
        <dbReference type="PROSITE" id="PS50287"/>
    </source>
</evidence>
<dbReference type="PROSITE" id="PS00135">
    <property type="entry name" value="TRYPSIN_SER"/>
    <property type="match status" value="1"/>
</dbReference>
<dbReference type="Pfam" id="PF00057">
    <property type="entry name" value="Ldl_recept_a"/>
    <property type="match status" value="1"/>
</dbReference>
<dbReference type="PANTHER" id="PTHR24252:SF17">
    <property type="entry name" value="SUPPRESSOR OF TUMORIGENICITY 14 PROTEIN HOMOLOG-RELATED"/>
    <property type="match status" value="1"/>
</dbReference>
<evidence type="ECO:0000256" key="7">
    <source>
        <dbReference type="RuleBase" id="RU363034"/>
    </source>
</evidence>
<dbReference type="Ensembl" id="ENSKMAT00000012182.1">
    <property type="protein sequence ID" value="ENSKMAP00000012002.1"/>
    <property type="gene ID" value="ENSKMAG00000009023.1"/>
</dbReference>
<dbReference type="GO" id="GO:0016020">
    <property type="term" value="C:membrane"/>
    <property type="evidence" value="ECO:0007669"/>
    <property type="project" value="InterPro"/>
</dbReference>
<dbReference type="GO" id="GO:0006508">
    <property type="term" value="P:proteolysis"/>
    <property type="evidence" value="ECO:0007669"/>
    <property type="project" value="UniProtKB-KW"/>
</dbReference>
<dbReference type="GeneTree" id="ENSGT00940000158589"/>
<dbReference type="SUPFAM" id="SSF56487">
    <property type="entry name" value="SRCR-like"/>
    <property type="match status" value="1"/>
</dbReference>
<feature type="domain" description="Peptidase S1" evidence="10">
    <location>
        <begin position="228"/>
        <end position="457"/>
    </location>
</feature>
<dbReference type="Proteomes" id="UP000264800">
    <property type="component" value="Unplaced"/>
</dbReference>
<sequence>MMQTSTRLPEESSRPLNPKPAVPVAKRAPHKTPMTAQKPQATKASKTKRILMIVLTVVVVLGILVTAGYFVKKLIESKYFFCSSSVKFIPLELACDGKKDCSGGEDELSCLSAFTENSTFPVRLSSAQSVLQVFSQDVGWRSVCSDGWTLKHTQTTCAQLGYTNSPKSTIISVSKLSSQRTGPFTAVRPGTESTPIHVATTDIQECKSGSVISLTCSDCGQVRGQDRIVGGADTLIEDWPWQVSLQQNGQHSCGGSLVSPRWVVTAAHCFPDQKRVLSRWSVLSGQSSMSSGGSSVDRIIINGKYDSDKNDYDIALMRLTSPITVGDKRKPVCLPPKDLNVPDDAPLIVTGWGLLEENGKPASKLQKADIKLIGRSTCTSSKVYGPLVTPRMICAGILKGGVDACQGDSGGPLVYSSSSQWNLIGAVSWGAGCAEANRPGVYTNVDEMLNWIYTVIEKNL</sequence>
<dbReference type="InterPro" id="IPR036055">
    <property type="entry name" value="LDL_receptor-like_sf"/>
</dbReference>
<accession>A0A3Q3FFG7</accession>
<feature type="transmembrane region" description="Helical" evidence="9">
    <location>
        <begin position="50"/>
        <end position="71"/>
    </location>
</feature>
<evidence type="ECO:0000256" key="4">
    <source>
        <dbReference type="ARBA" id="ARBA00023157"/>
    </source>
</evidence>
<dbReference type="Gene3D" id="4.10.400.10">
    <property type="entry name" value="Low-density Lipoprotein Receptor"/>
    <property type="match status" value="1"/>
</dbReference>
<dbReference type="InterPro" id="IPR001314">
    <property type="entry name" value="Peptidase_S1A"/>
</dbReference>
<dbReference type="GO" id="GO:0004252">
    <property type="term" value="F:serine-type endopeptidase activity"/>
    <property type="evidence" value="ECO:0007669"/>
    <property type="project" value="InterPro"/>
</dbReference>
<evidence type="ECO:0000256" key="9">
    <source>
        <dbReference type="SAM" id="Phobius"/>
    </source>
</evidence>
<dbReference type="FunFam" id="2.40.10.10:FF:000003">
    <property type="entry name" value="Transmembrane serine protease 3"/>
    <property type="match status" value="1"/>
</dbReference>
<organism evidence="12 13">
    <name type="scientific">Kryptolebias marmoratus</name>
    <name type="common">Mangrove killifish</name>
    <name type="synonym">Rivulus marmoratus</name>
    <dbReference type="NCBI Taxonomy" id="37003"/>
    <lineage>
        <taxon>Eukaryota</taxon>
        <taxon>Metazoa</taxon>
        <taxon>Chordata</taxon>
        <taxon>Craniata</taxon>
        <taxon>Vertebrata</taxon>
        <taxon>Euteleostomi</taxon>
        <taxon>Actinopterygii</taxon>
        <taxon>Neopterygii</taxon>
        <taxon>Teleostei</taxon>
        <taxon>Neoteleostei</taxon>
        <taxon>Acanthomorphata</taxon>
        <taxon>Ovalentaria</taxon>
        <taxon>Atherinomorphae</taxon>
        <taxon>Cyprinodontiformes</taxon>
        <taxon>Rivulidae</taxon>
        <taxon>Kryptolebias</taxon>
    </lineage>
</organism>
<dbReference type="InterPro" id="IPR018114">
    <property type="entry name" value="TRYPSIN_HIS"/>
</dbReference>
<evidence type="ECO:0000256" key="8">
    <source>
        <dbReference type="SAM" id="MobiDB-lite"/>
    </source>
</evidence>
<evidence type="ECO:0000256" key="3">
    <source>
        <dbReference type="ARBA" id="ARBA00022825"/>
    </source>
</evidence>
<keyword evidence="5" id="KW-0325">Glycoprotein</keyword>
<dbReference type="PROSITE" id="PS50240">
    <property type="entry name" value="TRYPSIN_DOM"/>
    <property type="match status" value="1"/>
</dbReference>
<dbReference type="InterPro" id="IPR033116">
    <property type="entry name" value="TRYPSIN_SER"/>
</dbReference>
<dbReference type="Pfam" id="PF15494">
    <property type="entry name" value="SRCR_2"/>
    <property type="match status" value="1"/>
</dbReference>
<dbReference type="InterPro" id="IPR009003">
    <property type="entry name" value="Peptidase_S1_PA"/>
</dbReference>
<keyword evidence="9" id="KW-0812">Transmembrane</keyword>
<evidence type="ECO:0000256" key="6">
    <source>
        <dbReference type="PROSITE-ProRule" id="PRU00196"/>
    </source>
</evidence>
<keyword evidence="2 7" id="KW-0378">Hydrolase</keyword>
<evidence type="ECO:0000256" key="5">
    <source>
        <dbReference type="ARBA" id="ARBA00023180"/>
    </source>
</evidence>
<dbReference type="InterPro" id="IPR001190">
    <property type="entry name" value="SRCR"/>
</dbReference>
<reference evidence="12" key="2">
    <citation type="submission" date="2025-09" db="UniProtKB">
        <authorList>
            <consortium name="Ensembl"/>
        </authorList>
    </citation>
    <scope>IDENTIFICATION</scope>
</reference>
<keyword evidence="13" id="KW-1185">Reference proteome</keyword>